<feature type="compositionally biased region" description="Polar residues" evidence="1">
    <location>
        <begin position="17"/>
        <end position="31"/>
    </location>
</feature>
<sequence>MLKGTTKIIRDDGQAETIRQQLATPRSTPNRNVAPLRSSPNIQPGSVTSLSHSSTQSYVTPVSTPNRNSAQLINSPNARFLSSVSSNSKASGYFSPNSNQEVSIVASRSAVRDGCVNNKSDTFSQQQSLKAHKTFSALPRSSSEPSASFIRGQKIDALFDIPLPTSGAQALPVISTLTRVSNPTASSKGFSSPKIYSPQHHEAPIVKSPDWLTPYPNTSIDSRRSPPLSPLSNEQFLLNSFSSISIDTEEEKSRVQAQANSPSVSSSSSYPSSPRQIKEVVYQHSIDPRSPIKSKSRVPDCISFSRPTPSPLKRGATLPERFDETNVNGTPHSSVLFQSNLNSF</sequence>
<evidence type="ECO:0000256" key="1">
    <source>
        <dbReference type="SAM" id="MobiDB-lite"/>
    </source>
</evidence>
<gene>
    <name evidence="2" type="ORF">JR316_002297</name>
</gene>
<dbReference type="AlphaFoldDB" id="A0A8H7Y7N4"/>
<feature type="region of interest" description="Disordered" evidence="1">
    <location>
        <begin position="249"/>
        <end position="317"/>
    </location>
</feature>
<organism evidence="2">
    <name type="scientific">Psilocybe cubensis</name>
    <name type="common">Psychedelic mushroom</name>
    <name type="synonym">Stropharia cubensis</name>
    <dbReference type="NCBI Taxonomy" id="181762"/>
    <lineage>
        <taxon>Eukaryota</taxon>
        <taxon>Fungi</taxon>
        <taxon>Dikarya</taxon>
        <taxon>Basidiomycota</taxon>
        <taxon>Agaricomycotina</taxon>
        <taxon>Agaricomycetes</taxon>
        <taxon>Agaricomycetidae</taxon>
        <taxon>Agaricales</taxon>
        <taxon>Agaricineae</taxon>
        <taxon>Strophariaceae</taxon>
        <taxon>Psilocybe</taxon>
    </lineage>
</organism>
<accession>A0A8H7Y7N4</accession>
<protein>
    <submittedName>
        <fullName evidence="2">Uncharacterized protein</fullName>
    </submittedName>
</protein>
<feature type="compositionally biased region" description="Low complexity" evidence="1">
    <location>
        <begin position="261"/>
        <end position="274"/>
    </location>
</feature>
<feature type="compositionally biased region" description="Low complexity" evidence="1">
    <location>
        <begin position="46"/>
        <end position="60"/>
    </location>
</feature>
<comment type="caution">
    <text evidence="2">The sequence shown here is derived from an EMBL/GenBank/DDBJ whole genome shotgun (WGS) entry which is preliminary data.</text>
</comment>
<name>A0A8H7Y7N4_PSICU</name>
<proteinExistence type="predicted"/>
<reference evidence="2" key="1">
    <citation type="submission" date="2021-02" db="EMBL/GenBank/DDBJ databases">
        <title>Psilocybe cubensis genome.</title>
        <authorList>
            <person name="Mckernan K.J."/>
            <person name="Crawford S."/>
            <person name="Trippe A."/>
            <person name="Kane L.T."/>
            <person name="Mclaughlin S."/>
        </authorList>
    </citation>
    <scope>NUCLEOTIDE SEQUENCE [LARGE SCALE GENOMIC DNA]</scope>
    <source>
        <strain evidence="2">MGC-MH-2018</strain>
    </source>
</reference>
<feature type="region of interest" description="Disordered" evidence="1">
    <location>
        <begin position="1"/>
        <end position="68"/>
    </location>
</feature>
<dbReference type="EMBL" id="JAFIQS010000002">
    <property type="protein sequence ID" value="KAG5172794.1"/>
    <property type="molecule type" value="Genomic_DNA"/>
</dbReference>
<evidence type="ECO:0000313" key="2">
    <source>
        <dbReference type="EMBL" id="KAG5172794.1"/>
    </source>
</evidence>